<feature type="transmembrane region" description="Helical" evidence="1">
    <location>
        <begin position="49"/>
        <end position="67"/>
    </location>
</feature>
<protein>
    <recommendedName>
        <fullName evidence="4">Transmembrane protein</fullName>
    </recommendedName>
</protein>
<feature type="transmembrane region" description="Helical" evidence="1">
    <location>
        <begin position="79"/>
        <end position="101"/>
    </location>
</feature>
<keyword evidence="1" id="KW-0812">Transmembrane</keyword>
<dbReference type="EMBL" id="KZ989110">
    <property type="protein sequence ID" value="RKP28268.1"/>
    <property type="molecule type" value="Genomic_DNA"/>
</dbReference>
<evidence type="ECO:0000313" key="3">
    <source>
        <dbReference type="Proteomes" id="UP000278143"/>
    </source>
</evidence>
<evidence type="ECO:0000313" key="2">
    <source>
        <dbReference type="EMBL" id="RKP28268.1"/>
    </source>
</evidence>
<organism evidence="2 3">
    <name type="scientific">Syncephalis pseudoplumigaleata</name>
    <dbReference type="NCBI Taxonomy" id="1712513"/>
    <lineage>
        <taxon>Eukaryota</taxon>
        <taxon>Fungi</taxon>
        <taxon>Fungi incertae sedis</taxon>
        <taxon>Zoopagomycota</taxon>
        <taxon>Zoopagomycotina</taxon>
        <taxon>Zoopagomycetes</taxon>
        <taxon>Zoopagales</taxon>
        <taxon>Piptocephalidaceae</taxon>
        <taxon>Syncephalis</taxon>
    </lineage>
</organism>
<feature type="transmembrane region" description="Helical" evidence="1">
    <location>
        <begin position="6"/>
        <end position="37"/>
    </location>
</feature>
<sequence length="189" mass="20252">MALFLILAPFATFATLMLLTTVKISLGASALVALGLVLRDMIEGRSIKMLPIGALVIFTSLAGYHFIAAAEMSPTSVRLAVDGSVLAIALVSIAIRLPFTIQHAREVVDAETAKLPHFMRTNYILTWVWSAAFVLMLLADMVTICLPSTPLWVCAAIAFAARNTATYFTKWYPKHVRAGIAASANAAAA</sequence>
<accession>A0A4P9Z734</accession>
<dbReference type="AlphaFoldDB" id="A0A4P9Z734"/>
<keyword evidence="3" id="KW-1185">Reference proteome</keyword>
<keyword evidence="1" id="KW-0472">Membrane</keyword>
<gene>
    <name evidence="2" type="ORF">SYNPS1DRAFT_20446</name>
</gene>
<name>A0A4P9Z734_9FUNG</name>
<evidence type="ECO:0008006" key="4">
    <source>
        <dbReference type="Google" id="ProtNLM"/>
    </source>
</evidence>
<dbReference type="Proteomes" id="UP000278143">
    <property type="component" value="Unassembled WGS sequence"/>
</dbReference>
<reference evidence="3" key="1">
    <citation type="journal article" date="2018" name="Nat. Microbiol.">
        <title>Leveraging single-cell genomics to expand the fungal tree of life.</title>
        <authorList>
            <person name="Ahrendt S.R."/>
            <person name="Quandt C.A."/>
            <person name="Ciobanu D."/>
            <person name="Clum A."/>
            <person name="Salamov A."/>
            <person name="Andreopoulos B."/>
            <person name="Cheng J.F."/>
            <person name="Woyke T."/>
            <person name="Pelin A."/>
            <person name="Henrissat B."/>
            <person name="Reynolds N.K."/>
            <person name="Benny G.L."/>
            <person name="Smith M.E."/>
            <person name="James T.Y."/>
            <person name="Grigoriev I.V."/>
        </authorList>
    </citation>
    <scope>NUCLEOTIDE SEQUENCE [LARGE SCALE GENOMIC DNA]</scope>
    <source>
        <strain evidence="3">Benny S71-1</strain>
    </source>
</reference>
<feature type="transmembrane region" description="Helical" evidence="1">
    <location>
        <begin position="122"/>
        <end position="144"/>
    </location>
</feature>
<evidence type="ECO:0000256" key="1">
    <source>
        <dbReference type="SAM" id="Phobius"/>
    </source>
</evidence>
<keyword evidence="1" id="KW-1133">Transmembrane helix</keyword>
<proteinExistence type="predicted"/>